<protein>
    <recommendedName>
        <fullName evidence="3">Guanylate cyclase domain-containing protein</fullName>
    </recommendedName>
</protein>
<evidence type="ECO:0008006" key="3">
    <source>
        <dbReference type="Google" id="ProtNLM"/>
    </source>
</evidence>
<organism evidence="1 2">
    <name type="scientific">Actinophytocola oryzae</name>
    <dbReference type="NCBI Taxonomy" id="502181"/>
    <lineage>
        <taxon>Bacteria</taxon>
        <taxon>Bacillati</taxon>
        <taxon>Actinomycetota</taxon>
        <taxon>Actinomycetes</taxon>
        <taxon>Pseudonocardiales</taxon>
        <taxon>Pseudonocardiaceae</taxon>
    </lineage>
</organism>
<accession>A0A4R7V5L4</accession>
<dbReference type="Proteomes" id="UP000294927">
    <property type="component" value="Unassembled WGS sequence"/>
</dbReference>
<comment type="caution">
    <text evidence="1">The sequence shown here is derived from an EMBL/GenBank/DDBJ whole genome shotgun (WGS) entry which is preliminary data.</text>
</comment>
<gene>
    <name evidence="1" type="ORF">CLV71_11326</name>
</gene>
<keyword evidence="2" id="KW-1185">Reference proteome</keyword>
<dbReference type="InterPro" id="IPR029787">
    <property type="entry name" value="Nucleotide_cyclase"/>
</dbReference>
<proteinExistence type="predicted"/>
<evidence type="ECO:0000313" key="2">
    <source>
        <dbReference type="Proteomes" id="UP000294927"/>
    </source>
</evidence>
<sequence length="212" mass="24218">MLLLATADDVRRRARFLSDRLRLDRAPRHMSIMVIDVTGFGRLDNRAQTRVRAALNTMVRQAFRRAGIRWSIAVENRGDGMIILVPATKSTVRLLDPVIPVLAARVRRHNESAEPRIRLRVSLHVGVVDRDATGWVGSDMITACRLVDSPVVRRYLQQRPDEDVVVVVTDVVYSGLVTHRYRRLDPSTYEAIHVSVKELNTRAWVHVPRPYD</sequence>
<dbReference type="RefSeq" id="WP_133906367.1">
    <property type="nucleotide sequence ID" value="NZ_SOCP01000013.1"/>
</dbReference>
<dbReference type="Gene3D" id="3.30.70.1230">
    <property type="entry name" value="Nucleotide cyclase"/>
    <property type="match status" value="1"/>
</dbReference>
<dbReference type="SUPFAM" id="SSF55073">
    <property type="entry name" value="Nucleotide cyclase"/>
    <property type="match status" value="1"/>
</dbReference>
<dbReference type="AlphaFoldDB" id="A0A4R7V5L4"/>
<dbReference type="OrthoDB" id="3482507at2"/>
<reference evidence="1 2" key="1">
    <citation type="submission" date="2019-03" db="EMBL/GenBank/DDBJ databases">
        <title>Genomic Encyclopedia of Archaeal and Bacterial Type Strains, Phase II (KMG-II): from individual species to whole genera.</title>
        <authorList>
            <person name="Goeker M."/>
        </authorList>
    </citation>
    <scope>NUCLEOTIDE SEQUENCE [LARGE SCALE GENOMIC DNA]</scope>
    <source>
        <strain evidence="1 2">DSM 45499</strain>
    </source>
</reference>
<name>A0A4R7V5L4_9PSEU</name>
<dbReference type="EMBL" id="SOCP01000013">
    <property type="protein sequence ID" value="TDV44768.1"/>
    <property type="molecule type" value="Genomic_DNA"/>
</dbReference>
<evidence type="ECO:0000313" key="1">
    <source>
        <dbReference type="EMBL" id="TDV44768.1"/>
    </source>
</evidence>